<comment type="caution">
    <text evidence="3">The sequence shown here is derived from an EMBL/GenBank/DDBJ whole genome shotgun (WGS) entry which is preliminary data.</text>
</comment>
<feature type="domain" description="Oxidoreductase molybdopterin-binding" evidence="2">
    <location>
        <begin position="195"/>
        <end position="324"/>
    </location>
</feature>
<dbReference type="Gene3D" id="3.90.420.10">
    <property type="entry name" value="Oxidoreductase, molybdopterin-binding domain"/>
    <property type="match status" value="1"/>
</dbReference>
<feature type="transmembrane region" description="Helical" evidence="1">
    <location>
        <begin position="43"/>
        <end position="64"/>
    </location>
</feature>
<dbReference type="InterPro" id="IPR036374">
    <property type="entry name" value="OxRdtase_Mopterin-bd_sf"/>
</dbReference>
<evidence type="ECO:0000259" key="2">
    <source>
        <dbReference type="Pfam" id="PF00174"/>
    </source>
</evidence>
<evidence type="ECO:0000256" key="1">
    <source>
        <dbReference type="SAM" id="Phobius"/>
    </source>
</evidence>
<keyword evidence="1" id="KW-0472">Membrane</keyword>
<dbReference type="PANTHER" id="PTHR43032">
    <property type="entry name" value="PROTEIN-METHIONINE-SULFOXIDE REDUCTASE"/>
    <property type="match status" value="1"/>
</dbReference>
<evidence type="ECO:0000313" key="4">
    <source>
        <dbReference type="Proteomes" id="UP001519654"/>
    </source>
</evidence>
<feature type="transmembrane region" description="Helical" evidence="1">
    <location>
        <begin position="76"/>
        <end position="97"/>
    </location>
</feature>
<keyword evidence="4" id="KW-1185">Reference proteome</keyword>
<sequence length="336" mass="36329">MRVSLRSRQGGRRVDLVLGLLLAVGVVSGIAANTIGVDWPLDLIQLHAGAALAILLVAPWKYVVIRRGLRKTRRKWTTKALSLALLVFVLVTVGSGLLHSTGRVEFVGPLTLMQIHVGAAVGALLALVAHFVGHAVRPRRADVDRRAVLRLAVLGAGAAVTTAAWDTWAATGRRFTGSVPSDELKVTAWFDDGIQRVDPAGWSLRVGAATFDLDAVRALPHEHFAATLDCTSGWYSDQEWDGVRLSALLTAAGVPLEGWRSLKVRSVTGYARWFGAGTLDDVWLATAVGGKPLTYGHGFPVRIVAPSRRGFWWVKWVTSIEPSGRPPWAQSFFPLS</sequence>
<feature type="transmembrane region" description="Helical" evidence="1">
    <location>
        <begin position="16"/>
        <end position="37"/>
    </location>
</feature>
<name>A0ABS5YS32_9ACTN</name>
<gene>
    <name evidence="3" type="ORF">KOI35_22425</name>
</gene>
<dbReference type="Proteomes" id="UP001519654">
    <property type="component" value="Unassembled WGS sequence"/>
</dbReference>
<dbReference type="EMBL" id="JAHKKG010000006">
    <property type="protein sequence ID" value="MBU2666262.1"/>
    <property type="molecule type" value="Genomic_DNA"/>
</dbReference>
<proteinExistence type="predicted"/>
<feature type="transmembrane region" description="Helical" evidence="1">
    <location>
        <begin position="117"/>
        <end position="136"/>
    </location>
</feature>
<keyword evidence="1" id="KW-1133">Transmembrane helix</keyword>
<feature type="transmembrane region" description="Helical" evidence="1">
    <location>
        <begin position="148"/>
        <end position="168"/>
    </location>
</feature>
<evidence type="ECO:0000313" key="3">
    <source>
        <dbReference type="EMBL" id="MBU2666262.1"/>
    </source>
</evidence>
<dbReference type="PANTHER" id="PTHR43032:SF2">
    <property type="entry name" value="BLL0505 PROTEIN"/>
    <property type="match status" value="1"/>
</dbReference>
<accession>A0ABS5YS32</accession>
<dbReference type="Pfam" id="PF00174">
    <property type="entry name" value="Oxidored_molyb"/>
    <property type="match status" value="1"/>
</dbReference>
<protein>
    <submittedName>
        <fullName evidence="3">Molybdopterin-dependent oxidoreductase</fullName>
    </submittedName>
</protein>
<keyword evidence="1" id="KW-0812">Transmembrane</keyword>
<dbReference type="RefSeq" id="WP_215789442.1">
    <property type="nucleotide sequence ID" value="NZ_JAHKKG010000006.1"/>
</dbReference>
<organism evidence="3 4">
    <name type="scientific">Paractinoplanes bogorensis</name>
    <dbReference type="NCBI Taxonomy" id="1610840"/>
    <lineage>
        <taxon>Bacteria</taxon>
        <taxon>Bacillati</taxon>
        <taxon>Actinomycetota</taxon>
        <taxon>Actinomycetes</taxon>
        <taxon>Micromonosporales</taxon>
        <taxon>Micromonosporaceae</taxon>
        <taxon>Paractinoplanes</taxon>
    </lineage>
</organism>
<reference evidence="3 4" key="1">
    <citation type="submission" date="2021-06" db="EMBL/GenBank/DDBJ databases">
        <title>Actinoplanes lichenicola sp. nov., and Actinoplanes ovalisporus sp. nov., isolated from lichen in Thailand.</title>
        <authorList>
            <person name="Saeng-In P."/>
            <person name="Kanchanasin P."/>
            <person name="Yuki M."/>
            <person name="Kudo T."/>
            <person name="Ohkuma M."/>
            <person name="Phongsopitanun W."/>
            <person name="Tanasupawat S."/>
        </authorList>
    </citation>
    <scope>NUCLEOTIDE SEQUENCE [LARGE SCALE GENOMIC DNA]</scope>
    <source>
        <strain evidence="3 4">NBRC 110975</strain>
    </source>
</reference>
<dbReference type="SUPFAM" id="SSF56524">
    <property type="entry name" value="Oxidoreductase molybdopterin-binding domain"/>
    <property type="match status" value="1"/>
</dbReference>
<dbReference type="InterPro" id="IPR000572">
    <property type="entry name" value="OxRdtase_Mopterin-bd_dom"/>
</dbReference>